<evidence type="ECO:0000256" key="2">
    <source>
        <dbReference type="ARBA" id="ARBA00008017"/>
    </source>
</evidence>
<evidence type="ECO:0000256" key="3">
    <source>
        <dbReference type="ARBA" id="ARBA00022475"/>
    </source>
</evidence>
<evidence type="ECO:0000256" key="6">
    <source>
        <dbReference type="ARBA" id="ARBA00023136"/>
    </source>
</evidence>
<accession>A0A6S6R3G2</accession>
<dbReference type="GO" id="GO:0008381">
    <property type="term" value="F:mechanosensitive monoatomic ion channel activity"/>
    <property type="evidence" value="ECO:0007669"/>
    <property type="project" value="InterPro"/>
</dbReference>
<reference evidence="7 8" key="1">
    <citation type="journal article" date="2016" name="Int. J. Syst. Evol. Microbiol.">
        <title>Descriptions of Anaerotaenia torta gen. nov., sp. nov. and Anaerocolumna cellulosilytica gen. nov., sp. nov. isolated from a methanogenic reactor of cattle waste.</title>
        <authorList>
            <person name="Uek A."/>
            <person name="Ohtaki Y."/>
            <person name="Kaku N."/>
            <person name="Ueki K."/>
        </authorList>
    </citation>
    <scope>NUCLEOTIDE SEQUENCE [LARGE SCALE GENOMIC DNA]</scope>
    <source>
        <strain evidence="7 8">SN021</strain>
    </source>
</reference>
<dbReference type="KEGG" id="acel:acsn021_21560"/>
<dbReference type="Gene3D" id="2.30.30.60">
    <property type="match status" value="1"/>
</dbReference>
<dbReference type="RefSeq" id="WP_184089708.1">
    <property type="nucleotide sequence ID" value="NZ_AP023367.1"/>
</dbReference>
<evidence type="ECO:0000256" key="4">
    <source>
        <dbReference type="ARBA" id="ARBA00022692"/>
    </source>
</evidence>
<dbReference type="AlphaFoldDB" id="A0A6S6R3G2"/>
<keyword evidence="4" id="KW-0812">Transmembrane</keyword>
<dbReference type="SUPFAM" id="SSF50182">
    <property type="entry name" value="Sm-like ribonucleoproteins"/>
    <property type="match status" value="1"/>
</dbReference>
<dbReference type="Proteomes" id="UP000515561">
    <property type="component" value="Chromosome"/>
</dbReference>
<organism evidence="7 8">
    <name type="scientific">Anaerocolumna cellulosilytica</name>
    <dbReference type="NCBI Taxonomy" id="433286"/>
    <lineage>
        <taxon>Bacteria</taxon>
        <taxon>Bacillati</taxon>
        <taxon>Bacillota</taxon>
        <taxon>Clostridia</taxon>
        <taxon>Lachnospirales</taxon>
        <taxon>Lachnospiraceae</taxon>
        <taxon>Anaerocolumna</taxon>
    </lineage>
</organism>
<dbReference type="EMBL" id="AP023367">
    <property type="protein sequence ID" value="BCJ94587.1"/>
    <property type="molecule type" value="Genomic_DNA"/>
</dbReference>
<dbReference type="PANTHER" id="PTHR30221">
    <property type="entry name" value="SMALL-CONDUCTANCE MECHANOSENSITIVE CHANNEL"/>
    <property type="match status" value="1"/>
</dbReference>
<keyword evidence="8" id="KW-1185">Reference proteome</keyword>
<gene>
    <name evidence="7" type="ORF">acsn021_21560</name>
</gene>
<dbReference type="InterPro" id="IPR049278">
    <property type="entry name" value="MS_channel_C"/>
</dbReference>
<dbReference type="InterPro" id="IPR023408">
    <property type="entry name" value="MscS_beta-dom_sf"/>
</dbReference>
<dbReference type="Gene3D" id="1.10.287.1260">
    <property type="match status" value="1"/>
</dbReference>
<proteinExistence type="inferred from homology"/>
<dbReference type="Pfam" id="PF21082">
    <property type="entry name" value="MS_channel_3rd"/>
    <property type="match status" value="1"/>
</dbReference>
<dbReference type="InterPro" id="IPR006685">
    <property type="entry name" value="MscS_channel_2nd"/>
</dbReference>
<keyword evidence="3" id="KW-1003">Cell membrane</keyword>
<dbReference type="SUPFAM" id="SSF82689">
    <property type="entry name" value="Mechanosensitive channel protein MscS (YggB), C-terminal domain"/>
    <property type="match status" value="1"/>
</dbReference>
<dbReference type="InterPro" id="IPR011014">
    <property type="entry name" value="MscS_channel_TM-2"/>
</dbReference>
<dbReference type="GO" id="GO:0005886">
    <property type="term" value="C:plasma membrane"/>
    <property type="evidence" value="ECO:0007669"/>
    <property type="project" value="UniProtKB-SubCell"/>
</dbReference>
<comment type="similarity">
    <text evidence="2">Belongs to the MscS (TC 1.A.23) family.</text>
</comment>
<dbReference type="InterPro" id="IPR011066">
    <property type="entry name" value="MscS_channel_C_sf"/>
</dbReference>
<evidence type="ECO:0000313" key="7">
    <source>
        <dbReference type="EMBL" id="BCJ94587.1"/>
    </source>
</evidence>
<dbReference type="InterPro" id="IPR045275">
    <property type="entry name" value="MscS_archaea/bacteria_type"/>
</dbReference>
<name>A0A6S6R3G2_9FIRM</name>
<comment type="subcellular location">
    <subcellularLocation>
        <location evidence="1">Cell membrane</location>
        <topology evidence="1">Multi-pass membrane protein</topology>
    </subcellularLocation>
</comment>
<keyword evidence="5" id="KW-1133">Transmembrane helix</keyword>
<evidence type="ECO:0000256" key="5">
    <source>
        <dbReference type="ARBA" id="ARBA00022989"/>
    </source>
</evidence>
<keyword evidence="6" id="KW-0472">Membrane</keyword>
<evidence type="ECO:0000256" key="1">
    <source>
        <dbReference type="ARBA" id="ARBA00004651"/>
    </source>
</evidence>
<dbReference type="SUPFAM" id="SSF82861">
    <property type="entry name" value="Mechanosensitive channel protein MscS (YggB), transmembrane region"/>
    <property type="match status" value="1"/>
</dbReference>
<dbReference type="Gene3D" id="3.30.70.100">
    <property type="match status" value="1"/>
</dbReference>
<sequence length="273" mass="29971">MVYGIFLEGGFKLSTFDLESLAGVFITKGLNFIIKLILSLILIIIGKKLIQFIINILEKSLAKSKAEASVSGFLLAIVRAVLYTLLVVIIVTSILGVESSSIVAIIGSVGLSIGLALQGSLSNFAGGVLILLLKPFKVGDYIIAGINEGTVTTIDIFYTRLLTVDNRLLVMPNGSLSNTSVINVTSEPIRRLDIAVTVNNSQDVSKVKSLLFERINNHEWVLPDKELSVFVSSFDANTTSIGIRVWTEKENFWNLKCQLLEQIKDLFNRHDIK</sequence>
<evidence type="ECO:0000313" key="8">
    <source>
        <dbReference type="Proteomes" id="UP000515561"/>
    </source>
</evidence>
<dbReference type="InterPro" id="IPR010920">
    <property type="entry name" value="LSM_dom_sf"/>
</dbReference>
<dbReference type="PANTHER" id="PTHR30221:SF8">
    <property type="entry name" value="SMALL-CONDUCTANCE MECHANOSENSITIVE CHANNEL"/>
    <property type="match status" value="1"/>
</dbReference>
<dbReference type="Pfam" id="PF00924">
    <property type="entry name" value="MS_channel_2nd"/>
    <property type="match status" value="1"/>
</dbReference>
<protein>
    <submittedName>
        <fullName evidence="7">Mechanosensitive ion channel protein MscS</fullName>
    </submittedName>
</protein>